<dbReference type="GO" id="GO:0005737">
    <property type="term" value="C:cytoplasm"/>
    <property type="evidence" value="ECO:0007669"/>
    <property type="project" value="InterPro"/>
</dbReference>
<dbReference type="SUPFAM" id="SSF69500">
    <property type="entry name" value="DTD-like"/>
    <property type="match status" value="1"/>
</dbReference>
<dbReference type="EMBL" id="PYKK01000873">
    <property type="protein sequence ID" value="TGD39374.1"/>
    <property type="molecule type" value="Genomic_DNA"/>
</dbReference>
<dbReference type="Proteomes" id="UP000297989">
    <property type="component" value="Unassembled WGS sequence"/>
</dbReference>
<organism evidence="1 2">
    <name type="scientific">Salmonella enterica subsp. enterica serovar Poona</name>
    <dbReference type="NCBI Taxonomy" id="436295"/>
    <lineage>
        <taxon>Bacteria</taxon>
        <taxon>Pseudomonadati</taxon>
        <taxon>Pseudomonadota</taxon>
        <taxon>Gammaproteobacteria</taxon>
        <taxon>Enterobacterales</taxon>
        <taxon>Enterobacteriaceae</taxon>
        <taxon>Salmonella</taxon>
    </lineage>
</organism>
<evidence type="ECO:0000313" key="1">
    <source>
        <dbReference type="EMBL" id="TGD39374.1"/>
    </source>
</evidence>
<sequence>GARWRQQAINTQTGRFAADMQGELVNDGPVTFWLQV</sequence>
<gene>
    <name evidence="1" type="ORF">C9F10_12175</name>
</gene>
<reference evidence="1 2" key="1">
    <citation type="submission" date="2018-03" db="EMBL/GenBank/DDBJ databases">
        <title>Non-Typhoidal Salmonella genome sequencing and assembly.</title>
        <authorList>
            <person name="Matchawe C."/>
        </authorList>
    </citation>
    <scope>NUCLEOTIDE SEQUENCE [LARGE SCALE GENOMIC DNA]</scope>
    <source>
        <strain evidence="1 2">8EV</strain>
    </source>
</reference>
<dbReference type="Gene3D" id="3.50.80.10">
    <property type="entry name" value="D-tyrosyl-tRNA(Tyr) deacylase"/>
    <property type="match status" value="1"/>
</dbReference>
<evidence type="ECO:0000313" key="2">
    <source>
        <dbReference type="Proteomes" id="UP000297989"/>
    </source>
</evidence>
<proteinExistence type="predicted"/>
<name>A0A659SCF0_SALET</name>
<protein>
    <submittedName>
        <fullName evidence="1">D-tyrosyl-tRNA(Tyr) deacylase</fullName>
    </submittedName>
</protein>
<accession>A0A659SCF0</accession>
<dbReference type="Pfam" id="PF02580">
    <property type="entry name" value="Tyr_Deacylase"/>
    <property type="match status" value="1"/>
</dbReference>
<comment type="caution">
    <text evidence="1">The sequence shown here is derived from an EMBL/GenBank/DDBJ whole genome shotgun (WGS) entry which is preliminary data.</text>
</comment>
<dbReference type="GO" id="GO:0051499">
    <property type="term" value="F:D-aminoacyl-tRNA deacylase activity"/>
    <property type="evidence" value="ECO:0007669"/>
    <property type="project" value="InterPro"/>
</dbReference>
<dbReference type="InterPro" id="IPR023509">
    <property type="entry name" value="DTD-like_sf"/>
</dbReference>
<feature type="non-terminal residue" evidence="1">
    <location>
        <position position="1"/>
    </location>
</feature>
<dbReference type="AlphaFoldDB" id="A0A659SCF0"/>
<dbReference type="InterPro" id="IPR003732">
    <property type="entry name" value="Daa-tRNA_deacyls_DTD"/>
</dbReference>